<reference evidence="3" key="2">
    <citation type="journal article" date="2022" name="Microbiol. Resour. Announc.">
        <title>Metagenome Sequencing to Explore Phylogenomics of Terrestrial Cyanobacteria.</title>
        <authorList>
            <person name="Ward R.D."/>
            <person name="Stajich J.E."/>
            <person name="Johansen J.R."/>
            <person name="Huntemann M."/>
            <person name="Clum A."/>
            <person name="Foster B."/>
            <person name="Foster B."/>
            <person name="Roux S."/>
            <person name="Palaniappan K."/>
            <person name="Varghese N."/>
            <person name="Mukherjee S."/>
            <person name="Reddy T.B.K."/>
            <person name="Daum C."/>
            <person name="Copeland A."/>
            <person name="Chen I.A."/>
            <person name="Ivanova N.N."/>
            <person name="Kyrpides N.C."/>
            <person name="Shapiro N."/>
            <person name="Eloe-Fadrosh E.A."/>
            <person name="Pietrasiak N."/>
        </authorList>
    </citation>
    <scope>NUCLEOTIDE SEQUENCE</scope>
    <source>
        <strain evidence="3">CPER-KK1</strain>
    </source>
</reference>
<dbReference type="Proteomes" id="UP000753908">
    <property type="component" value="Unassembled WGS sequence"/>
</dbReference>
<name>A0A951PIU4_9CYAN</name>
<comment type="caution">
    <text evidence="3">The sequence shown here is derived from an EMBL/GenBank/DDBJ whole genome shotgun (WGS) entry which is preliminary data.</text>
</comment>
<evidence type="ECO:0000313" key="4">
    <source>
        <dbReference type="Proteomes" id="UP000753908"/>
    </source>
</evidence>
<feature type="compositionally biased region" description="Low complexity" evidence="1">
    <location>
        <begin position="107"/>
        <end position="121"/>
    </location>
</feature>
<dbReference type="AlphaFoldDB" id="A0A951PIU4"/>
<dbReference type="PANTHER" id="PTHR30032:SF4">
    <property type="entry name" value="AMIDASE ENHANCER"/>
    <property type="match status" value="1"/>
</dbReference>
<dbReference type="InterPro" id="IPR051922">
    <property type="entry name" value="Bact_Sporulation_Assoc"/>
</dbReference>
<dbReference type="PANTHER" id="PTHR30032">
    <property type="entry name" value="N-ACETYLMURAMOYL-L-ALANINE AMIDASE-RELATED"/>
    <property type="match status" value="1"/>
</dbReference>
<accession>A0A951PIU4</accession>
<feature type="domain" description="Sporulation stage II protein D amidase enhancer LytB N-terminal" evidence="2">
    <location>
        <begin position="250"/>
        <end position="338"/>
    </location>
</feature>
<protein>
    <submittedName>
        <fullName evidence="3">SpoIID/LytB domain-containing protein</fullName>
    </submittedName>
</protein>
<feature type="region of interest" description="Disordered" evidence="1">
    <location>
        <begin position="41"/>
        <end position="154"/>
    </location>
</feature>
<dbReference type="EMBL" id="JAHHIF010000010">
    <property type="protein sequence ID" value="MBW4544730.1"/>
    <property type="molecule type" value="Genomic_DNA"/>
</dbReference>
<dbReference type="Pfam" id="PF08486">
    <property type="entry name" value="SpoIID"/>
    <property type="match status" value="1"/>
</dbReference>
<dbReference type="GO" id="GO:0030435">
    <property type="term" value="P:sporulation resulting in formation of a cellular spore"/>
    <property type="evidence" value="ECO:0007669"/>
    <property type="project" value="InterPro"/>
</dbReference>
<feature type="compositionally biased region" description="Low complexity" evidence="1">
    <location>
        <begin position="41"/>
        <end position="52"/>
    </location>
</feature>
<sequence>MFRSPDKHPVFNRSVLWTFFLFSAALVVPIVLAKSLAQRPQPSLASPQQPSPNLASSPGPSQADVLAERDWHQRLVSQSLSLSPKSNTTTNTTASKSAVAKTDKAPSKSSPTKTSTSQPQKSKAKSQDSKPSQTSNKQKPKSQGSTTAEAQAAQAAKNAPLLELRVAVANGDSALVVGTSTPGEVIDARGKVLGKLAANDGTNVSPEGANIRVGQWQTPGGVWIKPTKGGYVFVGDRWYRGDLLLVSKGNTLLAVNYVDLENYLVSVVGAEVSPSWPMAALKAQAIAARSYALVHYLRPANALYDLGNTQRWQVYKGISAEWNTTQQAVQETAGVFLSHKGGVVESMYAASDEIVTNVFGGRGMSQTGALKLAQQGYDYQQILGTYYPGVGLSWMDTREADVD</sequence>
<organism evidence="3 4">
    <name type="scientific">Symplocastrum torsivum CPER-KK1</name>
    <dbReference type="NCBI Taxonomy" id="450513"/>
    <lineage>
        <taxon>Bacteria</taxon>
        <taxon>Bacillati</taxon>
        <taxon>Cyanobacteriota</taxon>
        <taxon>Cyanophyceae</taxon>
        <taxon>Oscillatoriophycideae</taxon>
        <taxon>Oscillatoriales</taxon>
        <taxon>Microcoleaceae</taxon>
        <taxon>Symplocastrum</taxon>
    </lineage>
</organism>
<evidence type="ECO:0000259" key="2">
    <source>
        <dbReference type="Pfam" id="PF08486"/>
    </source>
</evidence>
<evidence type="ECO:0000313" key="3">
    <source>
        <dbReference type="EMBL" id="MBW4544730.1"/>
    </source>
</evidence>
<evidence type="ECO:0000256" key="1">
    <source>
        <dbReference type="SAM" id="MobiDB-lite"/>
    </source>
</evidence>
<proteinExistence type="predicted"/>
<dbReference type="NCBIfam" id="TIGR02669">
    <property type="entry name" value="SpoIID_LytB"/>
    <property type="match status" value="1"/>
</dbReference>
<dbReference type="GO" id="GO:0030288">
    <property type="term" value="C:outer membrane-bounded periplasmic space"/>
    <property type="evidence" value="ECO:0007669"/>
    <property type="project" value="TreeGrafter"/>
</dbReference>
<reference evidence="3" key="1">
    <citation type="submission" date="2021-05" db="EMBL/GenBank/DDBJ databases">
        <authorList>
            <person name="Pietrasiak N."/>
            <person name="Ward R."/>
            <person name="Stajich J.E."/>
            <person name="Kurbessoian T."/>
        </authorList>
    </citation>
    <scope>NUCLEOTIDE SEQUENCE</scope>
    <source>
        <strain evidence="3">CPER-KK1</strain>
    </source>
</reference>
<feature type="compositionally biased region" description="Low complexity" evidence="1">
    <location>
        <begin position="79"/>
        <end position="100"/>
    </location>
</feature>
<dbReference type="InterPro" id="IPR013693">
    <property type="entry name" value="SpoIID/LytB_N"/>
</dbReference>
<gene>
    <name evidence="3" type="ORF">KME25_09860</name>
</gene>
<dbReference type="InterPro" id="IPR013486">
    <property type="entry name" value="SpoIID/LytB"/>
</dbReference>
<feature type="compositionally biased region" description="Polar residues" evidence="1">
    <location>
        <begin position="134"/>
        <end position="147"/>
    </location>
</feature>